<evidence type="ECO:0000256" key="3">
    <source>
        <dbReference type="ARBA" id="ARBA00022679"/>
    </source>
</evidence>
<keyword evidence="3 5" id="KW-0808">Transferase</keyword>
<comment type="pathway">
    <text evidence="5">Amino-acid biosynthesis; L-arginine biosynthesis; N(2)-acetyl-L-ornithine from L-glutamate: step 4/4.</text>
</comment>
<dbReference type="CDD" id="cd00610">
    <property type="entry name" value="OAT_like"/>
    <property type="match status" value="1"/>
</dbReference>
<feature type="binding site" evidence="5">
    <location>
        <begin position="96"/>
        <end position="97"/>
    </location>
    <ligand>
        <name>pyridoxal 5'-phosphate</name>
        <dbReference type="ChEBI" id="CHEBI:597326"/>
    </ligand>
</feature>
<protein>
    <recommendedName>
        <fullName evidence="5">Acetylornithine aminotransferase</fullName>
        <shortName evidence="5">ACOAT</shortName>
        <ecNumber evidence="5">2.6.1.11</ecNumber>
    </recommendedName>
</protein>
<feature type="modified residue" description="N6-(pyridoxal phosphate)lysine" evidence="5">
    <location>
        <position position="243"/>
    </location>
</feature>
<evidence type="ECO:0000256" key="5">
    <source>
        <dbReference type="HAMAP-Rule" id="MF_01107"/>
    </source>
</evidence>
<evidence type="ECO:0000256" key="4">
    <source>
        <dbReference type="ARBA" id="ARBA00022898"/>
    </source>
</evidence>
<evidence type="ECO:0000256" key="1">
    <source>
        <dbReference type="ARBA" id="ARBA00022571"/>
    </source>
</evidence>
<dbReference type="SUPFAM" id="SSF53383">
    <property type="entry name" value="PLP-dependent transferases"/>
    <property type="match status" value="1"/>
</dbReference>
<feature type="binding site" evidence="5">
    <location>
        <position position="129"/>
    </location>
    <ligand>
        <name>pyridoxal 5'-phosphate</name>
        <dbReference type="ChEBI" id="CHEBI:597326"/>
    </ligand>
</feature>
<dbReference type="GO" id="GO:0006526">
    <property type="term" value="P:L-arginine biosynthetic process"/>
    <property type="evidence" value="ECO:0007669"/>
    <property type="project" value="UniProtKB-UniRule"/>
</dbReference>
<dbReference type="OrthoDB" id="9801834at2"/>
<evidence type="ECO:0000256" key="2">
    <source>
        <dbReference type="ARBA" id="ARBA00022576"/>
    </source>
</evidence>
<sequence length="400" mass="42428">MTSSLLPTYARFNLAFERGEGAWLYATNGDKYLDFGAGIAVVSVGHCHPHLVKALKEQGEKLWHVSNLFEIPQAEKLGARLVAESFADLVFFTNSGTEAMEGAIKTARRYQFVSGHPERYRIVTFQGAFHGRTLASVAAGGNPKYLEGFGPPLEGFDSVPFGDLAAVKTAITRETAAILIEPVQGEGGIRVATPDFLEALRALCDAHGLLLIFDEVQSGMGRTGKLFAYQHSRITPDIMGLAKGIGGGFPLGAFLTTRKVGACMTPGTHGTTYGGNPLATAVGNALLDVVLGEGFLAHVVKIGASLGQGLAELQRRYPDVIEEVRGTGLMYGLRVVGAVGAFVNTALEEKLITVPASDNVVRLLPPLTVNEVEIALALTRLNAVAEKISAQAKRAQRGAA</sequence>
<dbReference type="InterPro" id="IPR004636">
    <property type="entry name" value="AcOrn/SuccOrn_fam"/>
</dbReference>
<dbReference type="InterPro" id="IPR005814">
    <property type="entry name" value="Aminotrans_3"/>
</dbReference>
<dbReference type="EC" id="2.6.1.11" evidence="5"/>
<comment type="catalytic activity">
    <reaction evidence="5">
        <text>N(2)-acetyl-L-ornithine + 2-oxoglutarate = N-acetyl-L-glutamate 5-semialdehyde + L-glutamate</text>
        <dbReference type="Rhea" id="RHEA:18049"/>
        <dbReference type="ChEBI" id="CHEBI:16810"/>
        <dbReference type="ChEBI" id="CHEBI:29123"/>
        <dbReference type="ChEBI" id="CHEBI:29985"/>
        <dbReference type="ChEBI" id="CHEBI:57805"/>
        <dbReference type="EC" id="2.6.1.11"/>
    </reaction>
</comment>
<dbReference type="InterPro" id="IPR049704">
    <property type="entry name" value="Aminotrans_3_PPA_site"/>
</dbReference>
<keyword evidence="5" id="KW-0028">Amino-acid biosynthesis</keyword>
<feature type="binding site" evidence="5">
    <location>
        <position position="132"/>
    </location>
    <ligand>
        <name>N(2)-acetyl-L-ornithine</name>
        <dbReference type="ChEBI" id="CHEBI:57805"/>
    </ligand>
</feature>
<dbReference type="Gene3D" id="3.90.1150.10">
    <property type="entry name" value="Aspartate Aminotransferase, domain 1"/>
    <property type="match status" value="1"/>
</dbReference>
<organism evidence="6 7">
    <name type="scientific">Methylovirgula ligni</name>
    <dbReference type="NCBI Taxonomy" id="569860"/>
    <lineage>
        <taxon>Bacteria</taxon>
        <taxon>Pseudomonadati</taxon>
        <taxon>Pseudomonadota</taxon>
        <taxon>Alphaproteobacteria</taxon>
        <taxon>Hyphomicrobiales</taxon>
        <taxon>Beijerinckiaceae</taxon>
        <taxon>Methylovirgula</taxon>
    </lineage>
</organism>
<dbReference type="UniPathway" id="UPA00068">
    <property type="reaction ID" value="UER00109"/>
</dbReference>
<proteinExistence type="inferred from homology"/>
<feature type="binding site" evidence="5">
    <location>
        <position position="271"/>
    </location>
    <ligand>
        <name>N(2)-acetyl-L-ornithine</name>
        <dbReference type="ChEBI" id="CHEBI:57805"/>
    </ligand>
</feature>
<gene>
    <name evidence="5" type="primary">argD</name>
    <name evidence="6" type="ORF">DES32_0475</name>
</gene>
<keyword evidence="1 5" id="KW-0055">Arginine biosynthesis</keyword>
<dbReference type="InterPro" id="IPR015422">
    <property type="entry name" value="PyrdxlP-dep_Trfase_small"/>
</dbReference>
<comment type="similarity">
    <text evidence="5">Belongs to the class-III pyridoxal-phosphate-dependent aminotransferase family. ArgD subfamily.</text>
</comment>
<dbReference type="InterPro" id="IPR050103">
    <property type="entry name" value="Class-III_PLP-dep_AT"/>
</dbReference>
<comment type="subcellular location">
    <subcellularLocation>
        <location evidence="5">Cytoplasm</location>
    </subcellularLocation>
</comment>
<comment type="miscellaneous">
    <text evidence="5">May also have succinyldiaminopimelate aminotransferase activity, thus carrying out the corresponding step in lysine biosynthesis.</text>
</comment>
<dbReference type="NCBIfam" id="NF002325">
    <property type="entry name" value="PRK01278.1"/>
    <property type="match status" value="1"/>
</dbReference>
<keyword evidence="4 5" id="KW-0663">Pyridoxal phosphate</keyword>
<dbReference type="GO" id="GO:0042802">
    <property type="term" value="F:identical protein binding"/>
    <property type="evidence" value="ECO:0007669"/>
    <property type="project" value="TreeGrafter"/>
</dbReference>
<dbReference type="PIRSF" id="PIRSF000521">
    <property type="entry name" value="Transaminase_4ab_Lys_Orn"/>
    <property type="match status" value="1"/>
</dbReference>
<dbReference type="NCBIfam" id="TIGR00707">
    <property type="entry name" value="argD"/>
    <property type="match status" value="1"/>
</dbReference>
<dbReference type="InterPro" id="IPR015421">
    <property type="entry name" value="PyrdxlP-dep_Trfase_major"/>
</dbReference>
<comment type="caution">
    <text evidence="6">The sequence shown here is derived from an EMBL/GenBank/DDBJ whole genome shotgun (WGS) entry which is preliminary data.</text>
</comment>
<dbReference type="GO" id="GO:0005737">
    <property type="term" value="C:cytoplasm"/>
    <property type="evidence" value="ECO:0007669"/>
    <property type="project" value="UniProtKB-SubCell"/>
</dbReference>
<dbReference type="Gene3D" id="3.40.640.10">
    <property type="entry name" value="Type I PLP-dependent aspartate aminotransferase-like (Major domain)"/>
    <property type="match status" value="1"/>
</dbReference>
<keyword evidence="7" id="KW-1185">Reference proteome</keyword>
<dbReference type="Proteomes" id="UP000256900">
    <property type="component" value="Unassembled WGS sequence"/>
</dbReference>
<accession>A0A3D9ZCR3</accession>
<dbReference type="Pfam" id="PF00202">
    <property type="entry name" value="Aminotran_3"/>
    <property type="match status" value="1"/>
</dbReference>
<dbReference type="InterPro" id="IPR015424">
    <property type="entry name" value="PyrdxlP-dep_Trfase"/>
</dbReference>
<dbReference type="GO" id="GO:0003992">
    <property type="term" value="F:N2-acetyl-L-ornithine:2-oxoglutarate 5-aminotransferase activity"/>
    <property type="evidence" value="ECO:0007669"/>
    <property type="project" value="UniProtKB-UniRule"/>
</dbReference>
<dbReference type="PANTHER" id="PTHR11986:SF113">
    <property type="entry name" value="SUCCINYLORNITHINE TRANSAMINASE"/>
    <property type="match status" value="1"/>
</dbReference>
<dbReference type="FunFam" id="3.40.640.10:FF:000004">
    <property type="entry name" value="Acetylornithine aminotransferase"/>
    <property type="match status" value="1"/>
</dbReference>
<reference evidence="6 7" key="1">
    <citation type="submission" date="2018-08" db="EMBL/GenBank/DDBJ databases">
        <title>Genomic Encyclopedia of Type Strains, Phase IV (KMG-IV): sequencing the most valuable type-strain genomes for metagenomic binning, comparative biology and taxonomic classification.</title>
        <authorList>
            <person name="Goeker M."/>
        </authorList>
    </citation>
    <scope>NUCLEOTIDE SEQUENCE [LARGE SCALE GENOMIC DNA]</scope>
    <source>
        <strain evidence="6 7">BW863</strain>
    </source>
</reference>
<dbReference type="PROSITE" id="PS00600">
    <property type="entry name" value="AA_TRANSFER_CLASS_3"/>
    <property type="match status" value="1"/>
</dbReference>
<feature type="binding site" evidence="5">
    <location>
        <position position="272"/>
    </location>
    <ligand>
        <name>pyridoxal 5'-phosphate</name>
        <dbReference type="ChEBI" id="CHEBI:597326"/>
    </ligand>
</feature>
<comment type="cofactor">
    <cofactor evidence="5">
        <name>pyridoxal 5'-phosphate</name>
        <dbReference type="ChEBI" id="CHEBI:597326"/>
    </cofactor>
    <text evidence="5">Binds 1 pyridoxal phosphate per subunit.</text>
</comment>
<evidence type="ECO:0000313" key="6">
    <source>
        <dbReference type="EMBL" id="REF89256.1"/>
    </source>
</evidence>
<dbReference type="RefSeq" id="WP_115835050.1">
    <property type="nucleotide sequence ID" value="NZ_CP025086.1"/>
</dbReference>
<dbReference type="AlphaFoldDB" id="A0A3D9ZCR3"/>
<name>A0A3D9ZCR3_9HYPH</name>
<keyword evidence="5" id="KW-0963">Cytoplasm</keyword>
<dbReference type="EMBL" id="QUMO01000001">
    <property type="protein sequence ID" value="REF89256.1"/>
    <property type="molecule type" value="Genomic_DNA"/>
</dbReference>
<feature type="binding site" evidence="5">
    <location>
        <begin position="214"/>
        <end position="217"/>
    </location>
    <ligand>
        <name>pyridoxal 5'-phosphate</name>
        <dbReference type="ChEBI" id="CHEBI:597326"/>
    </ligand>
</feature>
<dbReference type="GO" id="GO:0030170">
    <property type="term" value="F:pyridoxal phosphate binding"/>
    <property type="evidence" value="ECO:0007669"/>
    <property type="project" value="InterPro"/>
</dbReference>
<comment type="subunit">
    <text evidence="5">Homodimer.</text>
</comment>
<evidence type="ECO:0000313" key="7">
    <source>
        <dbReference type="Proteomes" id="UP000256900"/>
    </source>
</evidence>
<keyword evidence="2 5" id="KW-0032">Aminotransferase</keyword>
<dbReference type="PANTHER" id="PTHR11986">
    <property type="entry name" value="AMINOTRANSFERASE CLASS III"/>
    <property type="match status" value="1"/>
</dbReference>
<dbReference type="HAMAP" id="MF_01107">
    <property type="entry name" value="ArgD_aminotrans_3"/>
    <property type="match status" value="1"/>
</dbReference>